<sequence length="90" mass="9941">MTAITERITRKLTEAFAPQQLRVIDESHQHHGHGGWREGGETHFRVDIVSEAFAGKSRLERHRLVNAALAQELADRVHALAIAAKAPGEA</sequence>
<proteinExistence type="inferred from homology"/>
<dbReference type="InterPro" id="IPR002634">
    <property type="entry name" value="BolA"/>
</dbReference>
<reference evidence="3 5" key="2">
    <citation type="submission" date="2017-02" db="EMBL/GenBank/DDBJ databases">
        <authorList>
            <person name="Peterson S.W."/>
        </authorList>
    </citation>
    <scope>NUCLEOTIDE SEQUENCE [LARGE SCALE GENOMIC DNA]</scope>
    <source>
        <strain evidence="3 5">DSM 9653</strain>
    </source>
</reference>
<dbReference type="Pfam" id="PF01722">
    <property type="entry name" value="BolA"/>
    <property type="match status" value="1"/>
</dbReference>
<dbReference type="EMBL" id="LMAR01000040">
    <property type="protein sequence ID" value="KQK30207.1"/>
    <property type="molecule type" value="Genomic_DNA"/>
</dbReference>
<evidence type="ECO:0000313" key="5">
    <source>
        <dbReference type="Proteomes" id="UP000190130"/>
    </source>
</evidence>
<dbReference type="OrthoDB" id="9811118at2"/>
<keyword evidence="4" id="KW-1185">Reference proteome</keyword>
<comment type="similarity">
    <text evidence="1">Belongs to the BolA/IbaG family.</text>
</comment>
<dbReference type="PIRSF" id="PIRSF003113">
    <property type="entry name" value="BolA"/>
    <property type="match status" value="1"/>
</dbReference>
<dbReference type="InterPro" id="IPR036065">
    <property type="entry name" value="BolA-like_sf"/>
</dbReference>
<evidence type="ECO:0000256" key="1">
    <source>
        <dbReference type="RuleBase" id="RU003860"/>
    </source>
</evidence>
<name>A0A0Q3I5F9_9HYPH</name>
<dbReference type="SUPFAM" id="SSF82657">
    <property type="entry name" value="BolA-like"/>
    <property type="match status" value="1"/>
</dbReference>
<reference evidence="2 4" key="1">
    <citation type="submission" date="2015-10" db="EMBL/GenBank/DDBJ databases">
        <title>Draft genome of Bosea thiooxidans.</title>
        <authorList>
            <person name="Wang X."/>
        </authorList>
    </citation>
    <scope>NUCLEOTIDE SEQUENCE [LARGE SCALE GENOMIC DNA]</scope>
    <source>
        <strain evidence="2 4">CGMCC 9174</strain>
    </source>
</reference>
<dbReference type="Gene3D" id="3.30.300.90">
    <property type="entry name" value="BolA-like"/>
    <property type="match status" value="1"/>
</dbReference>
<evidence type="ECO:0000313" key="4">
    <source>
        <dbReference type="Proteomes" id="UP000051562"/>
    </source>
</evidence>
<accession>A0A0Q3I5F9</accession>
<organism evidence="2 4">
    <name type="scientific">Bosea thiooxidans</name>
    <dbReference type="NCBI Taxonomy" id="53254"/>
    <lineage>
        <taxon>Bacteria</taxon>
        <taxon>Pseudomonadati</taxon>
        <taxon>Pseudomonadota</taxon>
        <taxon>Alphaproteobacteria</taxon>
        <taxon>Hyphomicrobiales</taxon>
        <taxon>Boseaceae</taxon>
        <taxon>Bosea</taxon>
    </lineage>
</organism>
<dbReference type="AlphaFoldDB" id="A0A0Q3I5F9"/>
<protein>
    <submittedName>
        <fullName evidence="2">BolA family transcriptional regulator</fullName>
    </submittedName>
    <submittedName>
        <fullName evidence="3">Transcriptional regulator, BolA protein family</fullName>
    </submittedName>
</protein>
<gene>
    <name evidence="2" type="ORF">ARD30_14575</name>
    <name evidence="3" type="ORF">SAMN05660750_04772</name>
</gene>
<dbReference type="EMBL" id="FUYX01000020">
    <property type="protein sequence ID" value="SKC14808.1"/>
    <property type="molecule type" value="Genomic_DNA"/>
</dbReference>
<dbReference type="PANTHER" id="PTHR46230:SF7">
    <property type="entry name" value="BOLA-LIKE PROTEIN 1"/>
    <property type="match status" value="1"/>
</dbReference>
<evidence type="ECO:0000313" key="2">
    <source>
        <dbReference type="EMBL" id="KQK30207.1"/>
    </source>
</evidence>
<dbReference type="Proteomes" id="UP000051562">
    <property type="component" value="Unassembled WGS sequence"/>
</dbReference>
<dbReference type="Proteomes" id="UP000190130">
    <property type="component" value="Unassembled WGS sequence"/>
</dbReference>
<dbReference type="STRING" id="53254.SAMN05660750_04772"/>
<dbReference type="PANTHER" id="PTHR46230">
    <property type="match status" value="1"/>
</dbReference>
<dbReference type="GO" id="GO:0016226">
    <property type="term" value="P:iron-sulfur cluster assembly"/>
    <property type="evidence" value="ECO:0007669"/>
    <property type="project" value="TreeGrafter"/>
</dbReference>
<evidence type="ECO:0000313" key="3">
    <source>
        <dbReference type="EMBL" id="SKC14808.1"/>
    </source>
</evidence>